<proteinExistence type="inferred from homology"/>
<evidence type="ECO:0000313" key="6">
    <source>
        <dbReference type="EMBL" id="GAE95229.1"/>
    </source>
</evidence>
<organism evidence="6 7">
    <name type="scientific">Gracilibacillus boraciitolerans JCM 21714</name>
    <dbReference type="NCBI Taxonomy" id="1298598"/>
    <lineage>
        <taxon>Bacteria</taxon>
        <taxon>Bacillati</taxon>
        <taxon>Bacillota</taxon>
        <taxon>Bacilli</taxon>
        <taxon>Bacillales</taxon>
        <taxon>Bacillaceae</taxon>
        <taxon>Gracilibacillus</taxon>
    </lineage>
</organism>
<dbReference type="EMBL" id="BAVS01000044">
    <property type="protein sequence ID" value="GAE95229.1"/>
    <property type="molecule type" value="Genomic_DNA"/>
</dbReference>
<comment type="catalytic activity">
    <reaction evidence="4 5">
        <text>O-phospho-L-tyrosyl-[protein] + H2O = L-tyrosyl-[protein] + phosphate</text>
        <dbReference type="Rhea" id="RHEA:10684"/>
        <dbReference type="Rhea" id="RHEA-COMP:10136"/>
        <dbReference type="Rhea" id="RHEA-COMP:20101"/>
        <dbReference type="ChEBI" id="CHEBI:15377"/>
        <dbReference type="ChEBI" id="CHEBI:43474"/>
        <dbReference type="ChEBI" id="CHEBI:46858"/>
        <dbReference type="ChEBI" id="CHEBI:61978"/>
        <dbReference type="EC" id="3.1.3.48"/>
    </reaction>
</comment>
<name>W4VQS7_9BACI</name>
<dbReference type="GO" id="GO:0030145">
    <property type="term" value="F:manganese ion binding"/>
    <property type="evidence" value="ECO:0007669"/>
    <property type="project" value="UniProtKB-UniRule"/>
</dbReference>
<evidence type="ECO:0000256" key="3">
    <source>
        <dbReference type="ARBA" id="ARBA00022912"/>
    </source>
</evidence>
<protein>
    <recommendedName>
        <fullName evidence="5">Tyrosine-protein phosphatase</fullName>
        <ecNumber evidence="5">3.1.3.48</ecNumber>
    </recommendedName>
</protein>
<evidence type="ECO:0000256" key="2">
    <source>
        <dbReference type="ARBA" id="ARBA00022801"/>
    </source>
</evidence>
<evidence type="ECO:0000256" key="5">
    <source>
        <dbReference type="PIRNR" id="PIRNR016557"/>
    </source>
</evidence>
<dbReference type="EC" id="3.1.3.48" evidence="5"/>
<dbReference type="PANTHER" id="PTHR39181">
    <property type="entry name" value="TYROSINE-PROTEIN PHOSPHATASE YWQE"/>
    <property type="match status" value="1"/>
</dbReference>
<dbReference type="GO" id="GO:0004725">
    <property type="term" value="F:protein tyrosine phosphatase activity"/>
    <property type="evidence" value="ECO:0007669"/>
    <property type="project" value="UniProtKB-UniRule"/>
</dbReference>
<dbReference type="Pfam" id="PF19567">
    <property type="entry name" value="CpsB_CapC"/>
    <property type="match status" value="1"/>
</dbReference>
<dbReference type="OrthoDB" id="9788539at2"/>
<dbReference type="InterPro" id="IPR016667">
    <property type="entry name" value="Caps_polysacc_synth_CpsB/CapC"/>
</dbReference>
<comment type="caution">
    <text evidence="6">The sequence shown here is derived from an EMBL/GenBank/DDBJ whole genome shotgun (WGS) entry which is preliminary data.</text>
</comment>
<dbReference type="eggNOG" id="COG4464">
    <property type="taxonomic scope" value="Bacteria"/>
</dbReference>
<reference evidence="6 7" key="1">
    <citation type="journal article" date="2014" name="Genome Announc.">
        <title>Draft Genome Sequence of the Boron-Tolerant and Moderately Halotolerant Bacterium Gracilibacillus boraciitolerans JCM 21714T.</title>
        <authorList>
            <person name="Ahmed I."/>
            <person name="Oshima K."/>
            <person name="Suda W."/>
            <person name="Kitamura K."/>
            <person name="Iida T."/>
            <person name="Ohmori Y."/>
            <person name="Fujiwara T."/>
            <person name="Hattori M."/>
            <person name="Ohkuma M."/>
        </authorList>
    </citation>
    <scope>NUCLEOTIDE SEQUENCE [LARGE SCALE GENOMIC DNA]</scope>
    <source>
        <strain evidence="6 7">JCM 21714</strain>
    </source>
</reference>
<evidence type="ECO:0000256" key="1">
    <source>
        <dbReference type="ARBA" id="ARBA00005750"/>
    </source>
</evidence>
<keyword evidence="7" id="KW-1185">Reference proteome</keyword>
<evidence type="ECO:0000313" key="7">
    <source>
        <dbReference type="Proteomes" id="UP000019102"/>
    </source>
</evidence>
<dbReference type="STRING" id="1298598.JCM21714_4444"/>
<gene>
    <name evidence="6" type="ORF">JCM21714_4444</name>
</gene>
<dbReference type="AlphaFoldDB" id="W4VQS7"/>
<keyword evidence="3 5" id="KW-0904">Protein phosphatase</keyword>
<dbReference type="Proteomes" id="UP000019102">
    <property type="component" value="Unassembled WGS sequence"/>
</dbReference>
<dbReference type="Gene3D" id="3.20.20.140">
    <property type="entry name" value="Metal-dependent hydrolases"/>
    <property type="match status" value="1"/>
</dbReference>
<comment type="similarity">
    <text evidence="1 5">Belongs to the metallo-dependent hydrolases superfamily. CpsB/CapC family.</text>
</comment>
<sequence length="221" mass="25579">MFTRLSLPPRYIPGKFENNKDSIINLVKKLNDTLQKEKIKISILPSQTIRIDGKMIEQLTQSKLIGYGTDPTYIFIEIMYDHIPQYTQQLCYDLQLIGFKPVLVHPEKNNVIQEEPNTLYSLVKNGALVQISAKSICGKKGRKIQKCAQQLLKHNLVHFVGSDTAETKRYFLQPAWKILKRNLPIEQFYLLQENMNLLEEAKTVQGEEPQRIKKKKILGII</sequence>
<dbReference type="PANTHER" id="PTHR39181:SF1">
    <property type="entry name" value="TYROSINE-PROTEIN PHOSPHATASE YWQE"/>
    <property type="match status" value="1"/>
</dbReference>
<dbReference type="RefSeq" id="WP_052000850.1">
    <property type="nucleotide sequence ID" value="NZ_BAVS01000044.1"/>
</dbReference>
<dbReference type="PIRSF" id="PIRSF016557">
    <property type="entry name" value="Caps_synth_CpsB"/>
    <property type="match status" value="1"/>
</dbReference>
<keyword evidence="2 5" id="KW-0378">Hydrolase</keyword>
<accession>W4VQS7</accession>
<evidence type="ECO:0000256" key="4">
    <source>
        <dbReference type="ARBA" id="ARBA00051722"/>
    </source>
</evidence>